<gene>
    <name evidence="7 9" type="primary">murI</name>
    <name evidence="9" type="ORF">ACCI51_17875</name>
</gene>
<protein>
    <recommendedName>
        <fullName evidence="2 7">Glutamate racemase</fullName>
        <ecNumber evidence="2 7">5.1.1.3</ecNumber>
    </recommendedName>
</protein>
<comment type="caution">
    <text evidence="9">The sequence shown here is derived from an EMBL/GenBank/DDBJ whole genome shotgun (WGS) entry which is preliminary data.</text>
</comment>
<keyword evidence="6 7" id="KW-0961">Cell wall biogenesis/degradation</keyword>
<comment type="function">
    <text evidence="7">Provides the (R)-glutamate required for cell wall biosynthesis.</text>
</comment>
<dbReference type="Proteomes" id="UP001569414">
    <property type="component" value="Unassembled WGS sequence"/>
</dbReference>
<dbReference type="HAMAP" id="MF_00258">
    <property type="entry name" value="Glu_racemase"/>
    <property type="match status" value="1"/>
</dbReference>
<dbReference type="NCBIfam" id="TIGR00067">
    <property type="entry name" value="glut_race"/>
    <property type="match status" value="1"/>
</dbReference>
<organism evidence="9 10">
    <name type="scientific">Microbulbifer echini</name>
    <dbReference type="NCBI Taxonomy" id="1529067"/>
    <lineage>
        <taxon>Bacteria</taxon>
        <taxon>Pseudomonadati</taxon>
        <taxon>Pseudomonadota</taxon>
        <taxon>Gammaproteobacteria</taxon>
        <taxon>Cellvibrionales</taxon>
        <taxon>Microbulbiferaceae</taxon>
        <taxon>Microbulbifer</taxon>
    </lineage>
</organism>
<dbReference type="Gene3D" id="3.40.50.1860">
    <property type="match status" value="2"/>
</dbReference>
<dbReference type="InterPro" id="IPR004391">
    <property type="entry name" value="Glu_race"/>
</dbReference>
<keyword evidence="4 7" id="KW-0573">Peptidoglycan synthesis</keyword>
<feature type="binding site" evidence="7">
    <location>
        <begin position="88"/>
        <end position="89"/>
    </location>
    <ligand>
        <name>substrate</name>
    </ligand>
</feature>
<keyword evidence="10" id="KW-1185">Reference proteome</keyword>
<feature type="active site" description="Proton donor/acceptor" evidence="7">
    <location>
        <position position="266"/>
    </location>
</feature>
<dbReference type="GO" id="GO:0008881">
    <property type="term" value="F:glutamate racemase activity"/>
    <property type="evidence" value="ECO:0007669"/>
    <property type="project" value="UniProtKB-EC"/>
</dbReference>
<accession>A0ABV4NT02</accession>
<evidence type="ECO:0000313" key="9">
    <source>
        <dbReference type="EMBL" id="MFA0792410.1"/>
    </source>
</evidence>
<dbReference type="RefSeq" id="WP_299587142.1">
    <property type="nucleotide sequence ID" value="NZ_JBGMEL010000024.1"/>
</dbReference>
<proteinExistence type="inferred from homology"/>
<feature type="binding site" evidence="7">
    <location>
        <begin position="120"/>
        <end position="121"/>
    </location>
    <ligand>
        <name>substrate</name>
    </ligand>
</feature>
<evidence type="ECO:0000256" key="5">
    <source>
        <dbReference type="ARBA" id="ARBA00023235"/>
    </source>
</evidence>
<feature type="active site" description="Proton donor/acceptor" evidence="7">
    <location>
        <position position="152"/>
    </location>
</feature>
<keyword evidence="5 7" id="KW-0413">Isomerase</keyword>
<feature type="region of interest" description="Disordered" evidence="8">
    <location>
        <begin position="16"/>
        <end position="48"/>
    </location>
</feature>
<dbReference type="PROSITE" id="PS00923">
    <property type="entry name" value="ASP_GLU_RACEMASE_1"/>
    <property type="match status" value="1"/>
</dbReference>
<dbReference type="Pfam" id="PF01177">
    <property type="entry name" value="Asp_Glu_race"/>
    <property type="match status" value="1"/>
</dbReference>
<comment type="pathway">
    <text evidence="7">Cell wall biogenesis; peptidoglycan biosynthesis.</text>
</comment>
<evidence type="ECO:0000256" key="6">
    <source>
        <dbReference type="ARBA" id="ARBA00023316"/>
    </source>
</evidence>
<dbReference type="EMBL" id="JBGMEL010000024">
    <property type="protein sequence ID" value="MFA0792410.1"/>
    <property type="molecule type" value="Genomic_DNA"/>
</dbReference>
<keyword evidence="3 7" id="KW-0133">Cell shape</keyword>
<dbReference type="InterPro" id="IPR018187">
    <property type="entry name" value="Asp/Glu_racemase_AS_1"/>
</dbReference>
<dbReference type="InterPro" id="IPR015942">
    <property type="entry name" value="Asp/Glu/hydantoin_racemase"/>
</dbReference>
<evidence type="ECO:0000256" key="2">
    <source>
        <dbReference type="ARBA" id="ARBA00013090"/>
    </source>
</evidence>
<name>A0ABV4NT02_9GAMM</name>
<evidence type="ECO:0000256" key="1">
    <source>
        <dbReference type="ARBA" id="ARBA00001602"/>
    </source>
</evidence>
<dbReference type="SUPFAM" id="SSF53681">
    <property type="entry name" value="Aspartate/glutamate racemase"/>
    <property type="match status" value="2"/>
</dbReference>
<dbReference type="InterPro" id="IPR001920">
    <property type="entry name" value="Asp/Glu_race"/>
</dbReference>
<evidence type="ECO:0000313" key="10">
    <source>
        <dbReference type="Proteomes" id="UP001569414"/>
    </source>
</evidence>
<comment type="catalytic activity">
    <reaction evidence="1 7">
        <text>L-glutamate = D-glutamate</text>
        <dbReference type="Rhea" id="RHEA:12813"/>
        <dbReference type="ChEBI" id="CHEBI:29985"/>
        <dbReference type="ChEBI" id="CHEBI:29986"/>
        <dbReference type="EC" id="5.1.1.3"/>
    </reaction>
</comment>
<evidence type="ECO:0000256" key="3">
    <source>
        <dbReference type="ARBA" id="ARBA00022960"/>
    </source>
</evidence>
<feature type="binding site" evidence="7">
    <location>
        <begin position="153"/>
        <end position="154"/>
    </location>
    <ligand>
        <name>substrate</name>
    </ligand>
</feature>
<dbReference type="EC" id="5.1.1.3" evidence="2 7"/>
<dbReference type="PANTHER" id="PTHR21198:SF2">
    <property type="entry name" value="GLUTAMATE RACEMASE"/>
    <property type="match status" value="1"/>
</dbReference>
<comment type="similarity">
    <text evidence="7">Belongs to the aspartate/glutamate racemases family.</text>
</comment>
<dbReference type="PANTHER" id="PTHR21198">
    <property type="entry name" value="GLUTAMATE RACEMASE"/>
    <property type="match status" value="1"/>
</dbReference>
<evidence type="ECO:0000256" key="8">
    <source>
        <dbReference type="SAM" id="MobiDB-lite"/>
    </source>
</evidence>
<evidence type="ECO:0000256" key="7">
    <source>
        <dbReference type="HAMAP-Rule" id="MF_00258"/>
    </source>
</evidence>
<feature type="binding site" evidence="7">
    <location>
        <begin position="267"/>
        <end position="268"/>
    </location>
    <ligand>
        <name>substrate</name>
    </ligand>
</feature>
<sequence length="347" mass="37855">MKQDFSWEHVSAIDMPEVPPRRGGHSNSLTGECTVVPGPPSRRTRRKRNLSRNLRYSCRITLDVGISELMHADSASPDYTPASALIFDSGVGAISIAREIRRMLPGLTLHFGVDNGYYPYGNKTEAQLRPRIVAQAQSMLAQCGADILVVGCNTASTLALPQLRKNLTNPVVGVVPAVKPAAAASRSRTIALIATEGTVNRRYTRELIEQFANGNRVINVPAPELVHLAEAKLRGNLINSSDLEPVLHRIFHTAGGDQVDIAVLACTHFPLLREELQQFSPRPIQWLDSGEAIARRVAWWLDELGLPLSSQPNCSQLITSASDHCGNIAAAFREFIPRNASAKMSSS</sequence>
<evidence type="ECO:0000256" key="4">
    <source>
        <dbReference type="ARBA" id="ARBA00022984"/>
    </source>
</evidence>
<reference evidence="9 10" key="1">
    <citation type="submission" date="2024-08" db="EMBL/GenBank/DDBJ databases">
        <authorList>
            <person name="Ishaq N."/>
        </authorList>
    </citation>
    <scope>NUCLEOTIDE SEQUENCE [LARGE SCALE GENOMIC DNA]</scope>
    <source>
        <strain evidence="9 10">JCM 30400</strain>
    </source>
</reference>